<feature type="compositionally biased region" description="Basic and acidic residues" evidence="9">
    <location>
        <begin position="377"/>
        <end position="389"/>
    </location>
</feature>
<evidence type="ECO:0000256" key="7">
    <source>
        <dbReference type="ARBA" id="ARBA00022694"/>
    </source>
</evidence>
<comment type="similarity">
    <text evidence="4">Belongs to the ELP4 family.</text>
</comment>
<comment type="subcellular location">
    <subcellularLocation>
        <location evidence="2">Cytoplasm</location>
    </subcellularLocation>
    <subcellularLocation>
        <location evidence="1">Nucleus</location>
    </subcellularLocation>
</comment>
<organism evidence="10 11">
    <name type="scientific">Microdochium bolleyi</name>
    <dbReference type="NCBI Taxonomy" id="196109"/>
    <lineage>
        <taxon>Eukaryota</taxon>
        <taxon>Fungi</taxon>
        <taxon>Dikarya</taxon>
        <taxon>Ascomycota</taxon>
        <taxon>Pezizomycotina</taxon>
        <taxon>Sordariomycetes</taxon>
        <taxon>Xylariomycetidae</taxon>
        <taxon>Xylariales</taxon>
        <taxon>Microdochiaceae</taxon>
        <taxon>Microdochium</taxon>
    </lineage>
</organism>
<dbReference type="AlphaFoldDB" id="A0A136JDJ2"/>
<evidence type="ECO:0000256" key="5">
    <source>
        <dbReference type="ARBA" id="ARBA00020265"/>
    </source>
</evidence>
<protein>
    <recommendedName>
        <fullName evidence="5">Elongator complex protein 4</fullName>
    </recommendedName>
</protein>
<dbReference type="EMBL" id="KQ964246">
    <property type="protein sequence ID" value="KXJ95225.1"/>
    <property type="molecule type" value="Genomic_DNA"/>
</dbReference>
<dbReference type="Gene3D" id="3.40.50.300">
    <property type="entry name" value="P-loop containing nucleotide triphosphate hydrolases"/>
    <property type="match status" value="1"/>
</dbReference>
<dbReference type="CDD" id="cd19494">
    <property type="entry name" value="Elp4"/>
    <property type="match status" value="1"/>
</dbReference>
<dbReference type="GO" id="GO:0033588">
    <property type="term" value="C:elongator holoenzyme complex"/>
    <property type="evidence" value="ECO:0007669"/>
    <property type="project" value="InterPro"/>
</dbReference>
<comment type="pathway">
    <text evidence="3">tRNA modification; 5-methoxycarbonylmethyl-2-thiouridine-tRNA biosynthesis.</text>
</comment>
<dbReference type="STRING" id="196109.A0A136JDJ2"/>
<dbReference type="UniPathway" id="UPA00988"/>
<evidence type="ECO:0000313" key="10">
    <source>
        <dbReference type="EMBL" id="KXJ95225.1"/>
    </source>
</evidence>
<feature type="compositionally biased region" description="Polar residues" evidence="9">
    <location>
        <begin position="38"/>
        <end position="48"/>
    </location>
</feature>
<dbReference type="Proteomes" id="UP000070501">
    <property type="component" value="Unassembled WGS sequence"/>
</dbReference>
<evidence type="ECO:0000256" key="9">
    <source>
        <dbReference type="SAM" id="MobiDB-lite"/>
    </source>
</evidence>
<dbReference type="InterPro" id="IPR027417">
    <property type="entry name" value="P-loop_NTPase"/>
</dbReference>
<dbReference type="GO" id="GO:0002098">
    <property type="term" value="P:tRNA wobble uridine modification"/>
    <property type="evidence" value="ECO:0007669"/>
    <property type="project" value="InterPro"/>
</dbReference>
<evidence type="ECO:0000256" key="3">
    <source>
        <dbReference type="ARBA" id="ARBA00005043"/>
    </source>
</evidence>
<evidence type="ECO:0000256" key="2">
    <source>
        <dbReference type="ARBA" id="ARBA00004496"/>
    </source>
</evidence>
<evidence type="ECO:0000256" key="6">
    <source>
        <dbReference type="ARBA" id="ARBA00022490"/>
    </source>
</evidence>
<gene>
    <name evidence="10" type="ORF">Micbo1qcDRAFT_216921</name>
</gene>
<dbReference type="OrthoDB" id="289162at2759"/>
<proteinExistence type="inferred from homology"/>
<feature type="region of interest" description="Disordered" evidence="9">
    <location>
        <begin position="1"/>
        <end position="53"/>
    </location>
</feature>
<dbReference type="Pfam" id="PF05625">
    <property type="entry name" value="PAXNEB"/>
    <property type="match status" value="1"/>
</dbReference>
<dbReference type="FunCoup" id="A0A136JDJ2">
    <property type="interactions" value="726"/>
</dbReference>
<sequence length="389" mass="41678">MSFRKRNAVISTSSATPVAGKPTNAQIPGVRPSPYDSRPTTSTGTPSLDNILAGHAGMPMGTSLLIHEHGTTDFAGILVKYYAAEGLVQGHQVHVLGLHDGWKNELPGIASASSSSSKKNMAESPSDKMKIAWRYETLGSAAASRERNPVQHPSASGAGPATVFCHSFDLSKKLSPGDVKGQVTFYPSMAPQSFKTQTKAPPSPLRQFIRDLSAKIASSPSDVVYRIVVPGLLSPTAYAGSSCRPEEVLQFLHALRALLRQYAARLTALITVPVSLYPRSAGVTRWMEILSDGVLELIPLQSNAIHAPPPTSKSDSKSEDQTQGLMKVHSLPIFHEKGGGSSESYTSGEDQSFSLSRSKGLVIRPFSLPPVGEEEEEKKKQEAGKSMDF</sequence>
<dbReference type="PANTHER" id="PTHR12896:SF1">
    <property type="entry name" value="ELONGATOR COMPLEX PROTEIN 4"/>
    <property type="match status" value="1"/>
</dbReference>
<keyword evidence="8" id="KW-0539">Nucleus</keyword>
<dbReference type="InParanoid" id="A0A136JDJ2"/>
<keyword evidence="11" id="KW-1185">Reference proteome</keyword>
<feature type="region of interest" description="Disordered" evidence="9">
    <location>
        <begin position="334"/>
        <end position="389"/>
    </location>
</feature>
<evidence type="ECO:0000256" key="4">
    <source>
        <dbReference type="ARBA" id="ARBA00007573"/>
    </source>
</evidence>
<dbReference type="InterPro" id="IPR008728">
    <property type="entry name" value="Elongator_complex_protein_4"/>
</dbReference>
<evidence type="ECO:0000256" key="1">
    <source>
        <dbReference type="ARBA" id="ARBA00004123"/>
    </source>
</evidence>
<dbReference type="GO" id="GO:0005737">
    <property type="term" value="C:cytoplasm"/>
    <property type="evidence" value="ECO:0007669"/>
    <property type="project" value="UniProtKB-SubCell"/>
</dbReference>
<dbReference type="PANTHER" id="PTHR12896">
    <property type="entry name" value="PAX6 NEIGHBOR PROTEIN PAXNEB"/>
    <property type="match status" value="1"/>
</dbReference>
<accession>A0A136JDJ2</accession>
<name>A0A136JDJ2_9PEZI</name>
<reference evidence="11" key="1">
    <citation type="submission" date="2016-02" db="EMBL/GenBank/DDBJ databases">
        <title>Draft genome sequence of Microdochium bolleyi, a fungal endophyte of beachgrass.</title>
        <authorList>
            <consortium name="DOE Joint Genome Institute"/>
            <person name="David A.S."/>
            <person name="May G."/>
            <person name="Haridas S."/>
            <person name="Lim J."/>
            <person name="Wang M."/>
            <person name="Labutti K."/>
            <person name="Lipzen A."/>
            <person name="Barry K."/>
            <person name="Grigoriev I.V."/>
        </authorList>
    </citation>
    <scope>NUCLEOTIDE SEQUENCE [LARGE SCALE GENOMIC DNA]</scope>
    <source>
        <strain evidence="11">J235TASD1</strain>
    </source>
</reference>
<evidence type="ECO:0000256" key="8">
    <source>
        <dbReference type="ARBA" id="ARBA00023242"/>
    </source>
</evidence>
<evidence type="ECO:0000313" key="11">
    <source>
        <dbReference type="Proteomes" id="UP000070501"/>
    </source>
</evidence>
<dbReference type="GO" id="GO:0008023">
    <property type="term" value="C:transcription elongation factor complex"/>
    <property type="evidence" value="ECO:0007669"/>
    <property type="project" value="TreeGrafter"/>
</dbReference>
<keyword evidence="6" id="KW-0963">Cytoplasm</keyword>
<keyword evidence="7" id="KW-0819">tRNA processing</keyword>